<evidence type="ECO:0000256" key="1">
    <source>
        <dbReference type="ARBA" id="ARBA00001947"/>
    </source>
</evidence>
<dbReference type="GO" id="GO:0005829">
    <property type="term" value="C:cytosol"/>
    <property type="evidence" value="ECO:0007669"/>
    <property type="project" value="TreeGrafter"/>
</dbReference>
<dbReference type="STRING" id="1126212.K2S9I3"/>
<dbReference type="GO" id="GO:0046872">
    <property type="term" value="F:metal ion binding"/>
    <property type="evidence" value="ECO:0007669"/>
    <property type="project" value="UniProtKB-KW"/>
</dbReference>
<comment type="caution">
    <text evidence="7">The sequence shown here is derived from an EMBL/GenBank/DDBJ whole genome shotgun (WGS) entry which is preliminary data.</text>
</comment>
<protein>
    <submittedName>
        <fullName evidence="7">Amidohydrolase 1</fullName>
    </submittedName>
</protein>
<dbReference type="InterPro" id="IPR011059">
    <property type="entry name" value="Metal-dep_hydrolase_composite"/>
</dbReference>
<evidence type="ECO:0000259" key="6">
    <source>
        <dbReference type="Pfam" id="PF01979"/>
    </source>
</evidence>
<dbReference type="HOGENOM" id="CLU_073099_0_0_1"/>
<keyword evidence="2" id="KW-0479">Metal-binding</keyword>
<sequence length="243" mass="26467">MAFYPRRKLPLAQACVALLASAAAAAAASSTLFERGTVISFDDATKTPKVLWNTSVLISGDRIAAIFDDSQNATIPADTERVSAEGKIISPGFVDTHRHGWQTAYKTLGSNTTLAEYFERYGEFTQASTVFTAEDIYLGQLVGIYEALNSGVTSILEHAHATFSNDTSAAYLNASIDSGVRMWWCYAFHELSNGFSIEDQIANFQDLKEDERLPNSLVEMGMAYDAFASASSDEIQSIIDLAK</sequence>
<dbReference type="OrthoDB" id="194468at2759"/>
<reference evidence="7 8" key="1">
    <citation type="journal article" date="2012" name="BMC Genomics">
        <title>Tools to kill: Genome of one of the most destructive plant pathogenic fungi Macrophomina phaseolina.</title>
        <authorList>
            <person name="Islam M.S."/>
            <person name="Haque M.S."/>
            <person name="Islam M.M."/>
            <person name="Emdad E.M."/>
            <person name="Halim A."/>
            <person name="Hossen Q.M.M."/>
            <person name="Hossain M.Z."/>
            <person name="Ahmed B."/>
            <person name="Rahim S."/>
            <person name="Rahman M.S."/>
            <person name="Alam M.M."/>
            <person name="Hou S."/>
            <person name="Wan X."/>
            <person name="Saito J.A."/>
            <person name="Alam M."/>
        </authorList>
    </citation>
    <scope>NUCLEOTIDE SEQUENCE [LARGE SCALE GENOMIC DNA]</scope>
    <source>
        <strain evidence="7 8">MS6</strain>
    </source>
</reference>
<dbReference type="InterPro" id="IPR032466">
    <property type="entry name" value="Metal_Hydrolase"/>
</dbReference>
<dbReference type="InParanoid" id="K2S9I3"/>
<dbReference type="Pfam" id="PF01979">
    <property type="entry name" value="Amidohydro_1"/>
    <property type="match status" value="1"/>
</dbReference>
<keyword evidence="4" id="KW-0862">Zinc</keyword>
<evidence type="ECO:0000313" key="7">
    <source>
        <dbReference type="EMBL" id="EKG19074.1"/>
    </source>
</evidence>
<dbReference type="GO" id="GO:0019239">
    <property type="term" value="F:deaminase activity"/>
    <property type="evidence" value="ECO:0007669"/>
    <property type="project" value="TreeGrafter"/>
</dbReference>
<name>K2S9I3_MACPH</name>
<evidence type="ECO:0000256" key="3">
    <source>
        <dbReference type="ARBA" id="ARBA00022801"/>
    </source>
</evidence>
<evidence type="ECO:0000256" key="2">
    <source>
        <dbReference type="ARBA" id="ARBA00022723"/>
    </source>
</evidence>
<dbReference type="eggNOG" id="KOG3968">
    <property type="taxonomic scope" value="Eukaryota"/>
</dbReference>
<evidence type="ECO:0000256" key="4">
    <source>
        <dbReference type="ARBA" id="ARBA00022833"/>
    </source>
</evidence>
<dbReference type="EMBL" id="AHHD01000166">
    <property type="protein sequence ID" value="EKG19074.1"/>
    <property type="molecule type" value="Genomic_DNA"/>
</dbReference>
<dbReference type="SUPFAM" id="SSF51338">
    <property type="entry name" value="Composite domain of metallo-dependent hydrolases"/>
    <property type="match status" value="1"/>
</dbReference>
<proteinExistence type="predicted"/>
<dbReference type="Proteomes" id="UP000007129">
    <property type="component" value="Unassembled WGS sequence"/>
</dbReference>
<evidence type="ECO:0000313" key="8">
    <source>
        <dbReference type="Proteomes" id="UP000007129"/>
    </source>
</evidence>
<accession>K2S9I3</accession>
<dbReference type="MEROPS" id="M38.982"/>
<dbReference type="Gene3D" id="3.20.20.140">
    <property type="entry name" value="Metal-dependent hydrolases"/>
    <property type="match status" value="1"/>
</dbReference>
<dbReference type="AlphaFoldDB" id="K2S9I3"/>
<dbReference type="PANTHER" id="PTHR11271">
    <property type="entry name" value="GUANINE DEAMINASE"/>
    <property type="match status" value="1"/>
</dbReference>
<feature type="domain" description="Amidohydrolase-related" evidence="6">
    <location>
        <begin position="88"/>
        <end position="243"/>
    </location>
</feature>
<keyword evidence="5" id="KW-0732">Signal</keyword>
<dbReference type="Gene3D" id="2.30.40.10">
    <property type="entry name" value="Urease, subunit C, domain 1"/>
    <property type="match status" value="1"/>
</dbReference>
<keyword evidence="3 7" id="KW-0378">Hydrolase</keyword>
<dbReference type="SUPFAM" id="SSF51556">
    <property type="entry name" value="Metallo-dependent hydrolases"/>
    <property type="match status" value="1"/>
</dbReference>
<dbReference type="InterPro" id="IPR051607">
    <property type="entry name" value="Metallo-dep_hydrolases"/>
</dbReference>
<feature type="signal peptide" evidence="5">
    <location>
        <begin position="1"/>
        <end position="27"/>
    </location>
</feature>
<gene>
    <name evidence="7" type="ORF">MPH_03595</name>
</gene>
<comment type="cofactor">
    <cofactor evidence="1">
        <name>Zn(2+)</name>
        <dbReference type="ChEBI" id="CHEBI:29105"/>
    </cofactor>
</comment>
<organism evidence="7 8">
    <name type="scientific">Macrophomina phaseolina (strain MS6)</name>
    <name type="common">Charcoal rot fungus</name>
    <dbReference type="NCBI Taxonomy" id="1126212"/>
    <lineage>
        <taxon>Eukaryota</taxon>
        <taxon>Fungi</taxon>
        <taxon>Dikarya</taxon>
        <taxon>Ascomycota</taxon>
        <taxon>Pezizomycotina</taxon>
        <taxon>Dothideomycetes</taxon>
        <taxon>Dothideomycetes incertae sedis</taxon>
        <taxon>Botryosphaeriales</taxon>
        <taxon>Botryosphaeriaceae</taxon>
        <taxon>Macrophomina</taxon>
    </lineage>
</organism>
<dbReference type="InterPro" id="IPR006680">
    <property type="entry name" value="Amidohydro-rel"/>
</dbReference>
<dbReference type="VEuPathDB" id="FungiDB:MPH_03595"/>
<dbReference type="PANTHER" id="PTHR11271:SF37">
    <property type="entry name" value="FAMILY PROTEIN, PUTATIVE (AFU_ORTHOLOGUE AFUA_4G00460)-RELATED"/>
    <property type="match status" value="1"/>
</dbReference>
<evidence type="ECO:0000256" key="5">
    <source>
        <dbReference type="SAM" id="SignalP"/>
    </source>
</evidence>
<feature type="chain" id="PRO_5003868269" evidence="5">
    <location>
        <begin position="28"/>
        <end position="243"/>
    </location>
</feature>